<protein>
    <submittedName>
        <fullName evidence="2">Uncharacterized protein</fullName>
    </submittedName>
</protein>
<feature type="region of interest" description="Disordered" evidence="1">
    <location>
        <begin position="35"/>
        <end position="64"/>
    </location>
</feature>
<dbReference type="EMBL" id="BAABME010010469">
    <property type="protein sequence ID" value="GAA0179025.1"/>
    <property type="molecule type" value="Genomic_DNA"/>
</dbReference>
<evidence type="ECO:0000256" key="1">
    <source>
        <dbReference type="SAM" id="MobiDB-lite"/>
    </source>
</evidence>
<dbReference type="AlphaFoldDB" id="A0AAV3RPS8"/>
<proteinExistence type="predicted"/>
<sequence>MRGTTSISEDPHVENPETEEDAEVFAAYVLTESSADVTGNSKVTSKKRKKASGEGPKRNSKKTKVPTIFEGIEGAKEAPPIEPKVRESQTLEGFRRRIAASVIAKGHLRHRPLLHPLEGINEDTPRGRDSKYPQRGGIHPGLLGVLQLWAAFEGIPLRQLPSLFDRLCTLPIRPLRMGHSNGFPNDMLIRGGCPQYKFILQDVQCHPSRSPFLFPHSIGGEEHALLREAG</sequence>
<feature type="region of interest" description="Disordered" evidence="1">
    <location>
        <begin position="1"/>
        <end position="21"/>
    </location>
</feature>
<accession>A0AAV3RPS8</accession>
<dbReference type="Proteomes" id="UP001454036">
    <property type="component" value="Unassembled WGS sequence"/>
</dbReference>
<evidence type="ECO:0000313" key="3">
    <source>
        <dbReference type="Proteomes" id="UP001454036"/>
    </source>
</evidence>
<gene>
    <name evidence="2" type="ORF">LIER_29916</name>
</gene>
<reference evidence="2 3" key="1">
    <citation type="submission" date="2024-01" db="EMBL/GenBank/DDBJ databases">
        <title>The complete chloroplast genome sequence of Lithospermum erythrorhizon: insights into the phylogenetic relationship among Boraginaceae species and the maternal lineages of purple gromwells.</title>
        <authorList>
            <person name="Okada T."/>
            <person name="Watanabe K."/>
        </authorList>
    </citation>
    <scope>NUCLEOTIDE SEQUENCE [LARGE SCALE GENOMIC DNA]</scope>
</reference>
<evidence type="ECO:0000313" key="2">
    <source>
        <dbReference type="EMBL" id="GAA0179025.1"/>
    </source>
</evidence>
<comment type="caution">
    <text evidence="2">The sequence shown here is derived from an EMBL/GenBank/DDBJ whole genome shotgun (WGS) entry which is preliminary data.</text>
</comment>
<keyword evidence="3" id="KW-1185">Reference proteome</keyword>
<name>A0AAV3RPS8_LITER</name>
<organism evidence="2 3">
    <name type="scientific">Lithospermum erythrorhizon</name>
    <name type="common">Purple gromwell</name>
    <name type="synonym">Lithospermum officinale var. erythrorhizon</name>
    <dbReference type="NCBI Taxonomy" id="34254"/>
    <lineage>
        <taxon>Eukaryota</taxon>
        <taxon>Viridiplantae</taxon>
        <taxon>Streptophyta</taxon>
        <taxon>Embryophyta</taxon>
        <taxon>Tracheophyta</taxon>
        <taxon>Spermatophyta</taxon>
        <taxon>Magnoliopsida</taxon>
        <taxon>eudicotyledons</taxon>
        <taxon>Gunneridae</taxon>
        <taxon>Pentapetalae</taxon>
        <taxon>asterids</taxon>
        <taxon>lamiids</taxon>
        <taxon>Boraginales</taxon>
        <taxon>Boraginaceae</taxon>
        <taxon>Boraginoideae</taxon>
        <taxon>Lithospermeae</taxon>
        <taxon>Lithospermum</taxon>
    </lineage>
</organism>